<organism evidence="2 3">
    <name type="scientific">Bacillus aquiflavi</name>
    <dbReference type="NCBI Taxonomy" id="2672567"/>
    <lineage>
        <taxon>Bacteria</taxon>
        <taxon>Bacillati</taxon>
        <taxon>Bacillota</taxon>
        <taxon>Bacilli</taxon>
        <taxon>Bacillales</taxon>
        <taxon>Bacillaceae</taxon>
        <taxon>Bacillus</taxon>
    </lineage>
</organism>
<keyword evidence="3" id="KW-1185">Reference proteome</keyword>
<gene>
    <name evidence="2" type="ORF">G4D64_00855</name>
    <name evidence="1" type="ORF">H1Z61_00855</name>
</gene>
<dbReference type="Proteomes" id="UP000472971">
    <property type="component" value="Unassembled WGS sequence"/>
</dbReference>
<proteinExistence type="predicted"/>
<evidence type="ECO:0000313" key="4">
    <source>
        <dbReference type="Proteomes" id="UP000570010"/>
    </source>
</evidence>
<dbReference type="EMBL" id="JACEIO010000001">
    <property type="protein sequence ID" value="MBA4535717.1"/>
    <property type="molecule type" value="Genomic_DNA"/>
</dbReference>
<sequence>MEQSKVASFVVRVQLTETEKNEIIKRWRIKVTHVQEDVETIYETFEDVMSMMKKTVEDL</sequence>
<name>A0A6B3VWD6_9BACI</name>
<evidence type="ECO:0000313" key="1">
    <source>
        <dbReference type="EMBL" id="MBA4535717.1"/>
    </source>
</evidence>
<evidence type="ECO:0000313" key="3">
    <source>
        <dbReference type="Proteomes" id="UP000472971"/>
    </source>
</evidence>
<protein>
    <submittedName>
        <fullName evidence="2">Uncharacterized protein</fullName>
    </submittedName>
</protein>
<dbReference type="EMBL" id="JAAIWN010000001">
    <property type="protein sequence ID" value="NEY80093.1"/>
    <property type="molecule type" value="Genomic_DNA"/>
</dbReference>
<reference evidence="1 4" key="2">
    <citation type="submission" date="2020-07" db="EMBL/GenBank/DDBJ databases">
        <authorList>
            <person name="Feng H."/>
        </authorList>
    </citation>
    <scope>NUCLEOTIDE SEQUENCE [LARGE SCALE GENOMIC DNA]</scope>
    <source>
        <strain evidence="4">s-12</strain>
        <strain evidence="1">S-12</strain>
    </source>
</reference>
<comment type="caution">
    <text evidence="2">The sequence shown here is derived from an EMBL/GenBank/DDBJ whole genome shotgun (WGS) entry which is preliminary data.</text>
</comment>
<reference evidence="2 3" key="1">
    <citation type="submission" date="2020-02" db="EMBL/GenBank/DDBJ databases">
        <title>Bacillus aquiflavi sp. nov., isolated from yellow water of strong flavor Chinese baijiu in Yibin region of China.</title>
        <authorList>
            <person name="Xie J."/>
        </authorList>
    </citation>
    <scope>NUCLEOTIDE SEQUENCE [LARGE SCALE GENOMIC DNA]</scope>
    <source>
        <strain evidence="2 3">3H-10</strain>
    </source>
</reference>
<dbReference type="RefSeq" id="WP_163239080.1">
    <property type="nucleotide sequence ID" value="NZ_CP082780.1"/>
</dbReference>
<accession>A0A6B3VWD6</accession>
<dbReference type="Proteomes" id="UP000570010">
    <property type="component" value="Unassembled WGS sequence"/>
</dbReference>
<dbReference type="AlphaFoldDB" id="A0A6B3VWD6"/>
<evidence type="ECO:0000313" key="2">
    <source>
        <dbReference type="EMBL" id="NEY80093.1"/>
    </source>
</evidence>